<reference evidence="3" key="1">
    <citation type="submission" date="2020-12" db="EMBL/GenBank/DDBJ databases">
        <title>Bacterial novel species Flavobacterium sp. SE-1-e isolated from soil.</title>
        <authorList>
            <person name="Jung H.-Y."/>
        </authorList>
    </citation>
    <scope>NUCLEOTIDE SEQUENCE</scope>
    <source>
        <strain evidence="3">SE-1-e</strain>
    </source>
</reference>
<dbReference type="RefSeq" id="WP_200106195.1">
    <property type="nucleotide sequence ID" value="NZ_JAEHFV010000003.1"/>
</dbReference>
<protein>
    <submittedName>
        <fullName evidence="3">DUF1080 domain-containing protein</fullName>
    </submittedName>
</protein>
<organism evidence="3 4">
    <name type="scientific">Flavobacterium agrisoli</name>
    <dbReference type="NCBI Taxonomy" id="2793066"/>
    <lineage>
        <taxon>Bacteria</taxon>
        <taxon>Pseudomonadati</taxon>
        <taxon>Bacteroidota</taxon>
        <taxon>Flavobacteriia</taxon>
        <taxon>Flavobacteriales</taxon>
        <taxon>Flavobacteriaceae</taxon>
        <taxon>Flavobacterium</taxon>
    </lineage>
</organism>
<evidence type="ECO:0000313" key="4">
    <source>
        <dbReference type="Proteomes" id="UP000609172"/>
    </source>
</evidence>
<dbReference type="Gene3D" id="2.60.120.560">
    <property type="entry name" value="Exo-inulinase, domain 1"/>
    <property type="match status" value="1"/>
</dbReference>
<gene>
    <name evidence="3" type="ORF">I5M07_09455</name>
</gene>
<dbReference type="AlphaFoldDB" id="A0A934PNK0"/>
<dbReference type="EMBL" id="JAEHFV010000003">
    <property type="protein sequence ID" value="MBK0370069.1"/>
    <property type="molecule type" value="Genomic_DNA"/>
</dbReference>
<dbReference type="Proteomes" id="UP000609172">
    <property type="component" value="Unassembled WGS sequence"/>
</dbReference>
<accession>A0A934PNK0</accession>
<dbReference type="Pfam" id="PF06439">
    <property type="entry name" value="3keto-disac_hyd"/>
    <property type="match status" value="1"/>
</dbReference>
<dbReference type="GO" id="GO:0016787">
    <property type="term" value="F:hydrolase activity"/>
    <property type="evidence" value="ECO:0007669"/>
    <property type="project" value="InterPro"/>
</dbReference>
<proteinExistence type="predicted"/>
<evidence type="ECO:0000259" key="2">
    <source>
        <dbReference type="Pfam" id="PF06439"/>
    </source>
</evidence>
<keyword evidence="1" id="KW-0732">Signal</keyword>
<evidence type="ECO:0000313" key="3">
    <source>
        <dbReference type="EMBL" id="MBK0370069.1"/>
    </source>
</evidence>
<name>A0A934PNK0_9FLAO</name>
<sequence length="223" mass="25144">MNFKSLYVALACSATLLVAAQKKTCLFNQKNLKGWYAYQSETGKNEKADAVFSVSDKMIRMYGANAGYLMSNKSYDNFVLSVNFRWNTDTQFVRKSDKKNSGVMYWVPENTSDELWPKGIQYQIKENATGDFVFLQEVTATINGVQNTPGKSVVSKFFKNNEKPAGEWNTLTVTCSEGKITQILNGEIVNEASNASVNKGRILLQYEGYPIDFKNITIQKLKK</sequence>
<evidence type="ECO:0000256" key="1">
    <source>
        <dbReference type="SAM" id="SignalP"/>
    </source>
</evidence>
<keyword evidence="4" id="KW-1185">Reference proteome</keyword>
<comment type="caution">
    <text evidence="3">The sequence shown here is derived from an EMBL/GenBank/DDBJ whole genome shotgun (WGS) entry which is preliminary data.</text>
</comment>
<feature type="signal peptide" evidence="1">
    <location>
        <begin position="1"/>
        <end position="19"/>
    </location>
</feature>
<feature type="chain" id="PRO_5037266566" evidence="1">
    <location>
        <begin position="20"/>
        <end position="223"/>
    </location>
</feature>
<feature type="domain" description="3-keto-alpha-glucoside-1,2-lyase/3-keto-2-hydroxy-glucal hydratase" evidence="2">
    <location>
        <begin position="25"/>
        <end position="219"/>
    </location>
</feature>
<dbReference type="InterPro" id="IPR010496">
    <property type="entry name" value="AL/BT2_dom"/>
</dbReference>